<dbReference type="InterPro" id="IPR011009">
    <property type="entry name" value="Kinase-like_dom_sf"/>
</dbReference>
<dbReference type="Pfam" id="PF07714">
    <property type="entry name" value="PK_Tyr_Ser-Thr"/>
    <property type="match status" value="1"/>
</dbReference>
<reference evidence="3 4" key="1">
    <citation type="journal article" date="2019" name="Environ. Microbiol.">
        <title>At the nexus of three kingdoms: the genome of the mycorrhizal fungus Gigaspora margarita provides insights into plant, endobacterial and fungal interactions.</title>
        <authorList>
            <person name="Venice F."/>
            <person name="Ghignone S."/>
            <person name="Salvioli di Fossalunga A."/>
            <person name="Amselem J."/>
            <person name="Novero M."/>
            <person name="Xianan X."/>
            <person name="Sedzielewska Toro K."/>
            <person name="Morin E."/>
            <person name="Lipzen A."/>
            <person name="Grigoriev I.V."/>
            <person name="Henrissat B."/>
            <person name="Martin F.M."/>
            <person name="Bonfante P."/>
        </authorList>
    </citation>
    <scope>NUCLEOTIDE SEQUENCE [LARGE SCALE GENOMIC DNA]</scope>
    <source>
        <strain evidence="3 4">BEG34</strain>
    </source>
</reference>
<keyword evidence="1" id="KW-0547">Nucleotide-binding</keyword>
<dbReference type="InterPro" id="IPR000719">
    <property type="entry name" value="Prot_kinase_dom"/>
</dbReference>
<dbReference type="AlphaFoldDB" id="A0A8H3X4V5"/>
<dbReference type="InterPro" id="IPR017441">
    <property type="entry name" value="Protein_kinase_ATP_BS"/>
</dbReference>
<evidence type="ECO:0000313" key="4">
    <source>
        <dbReference type="Proteomes" id="UP000439903"/>
    </source>
</evidence>
<feature type="domain" description="Protein kinase" evidence="2">
    <location>
        <begin position="22"/>
        <end position="249"/>
    </location>
</feature>
<comment type="caution">
    <text evidence="3">The sequence shown here is derived from an EMBL/GenBank/DDBJ whole genome shotgun (WGS) entry which is preliminary data.</text>
</comment>
<feature type="binding site" evidence="1">
    <location>
        <position position="51"/>
    </location>
    <ligand>
        <name>ATP</name>
        <dbReference type="ChEBI" id="CHEBI:30616"/>
    </ligand>
</feature>
<dbReference type="PANTHER" id="PTHR44329">
    <property type="entry name" value="SERINE/THREONINE-PROTEIN KINASE TNNI3K-RELATED"/>
    <property type="match status" value="1"/>
</dbReference>
<accession>A0A8H3X4V5</accession>
<dbReference type="EMBL" id="WTPW01001926">
    <property type="protein sequence ID" value="KAF0407565.1"/>
    <property type="molecule type" value="Genomic_DNA"/>
</dbReference>
<dbReference type="InterPro" id="IPR051681">
    <property type="entry name" value="Ser/Thr_Kinases-Pseudokinases"/>
</dbReference>
<dbReference type="Gene3D" id="1.10.510.10">
    <property type="entry name" value="Transferase(Phosphotransferase) domain 1"/>
    <property type="match status" value="2"/>
</dbReference>
<keyword evidence="3" id="KW-0808">Transferase</keyword>
<evidence type="ECO:0000259" key="2">
    <source>
        <dbReference type="PROSITE" id="PS50011"/>
    </source>
</evidence>
<proteinExistence type="predicted"/>
<dbReference type="PROSITE" id="PS00107">
    <property type="entry name" value="PROTEIN_KINASE_ATP"/>
    <property type="match status" value="1"/>
</dbReference>
<dbReference type="SUPFAM" id="SSF56112">
    <property type="entry name" value="Protein kinase-like (PK-like)"/>
    <property type="match status" value="1"/>
</dbReference>
<dbReference type="Pfam" id="PF00069">
    <property type="entry name" value="Pkinase"/>
    <property type="match status" value="1"/>
</dbReference>
<dbReference type="GO" id="GO:0004674">
    <property type="term" value="F:protein serine/threonine kinase activity"/>
    <property type="evidence" value="ECO:0007669"/>
    <property type="project" value="TreeGrafter"/>
</dbReference>
<sequence>MSDWFMSAVEREYIKSFEYDSFENKILIGEGGFGTVYSAYSKDIDQTIALKKLHHCSINDDSFREFVREIKNNTKVDHNINIIRFFGITKDPTTETYHMVLQYANNGDLRSYLRDHFSELDWPIKIKMAKEISSGINCLHNANIIHRDLHDKNILRENPSDIYSLGVLFWELSSGVLPFINVSDRVNITFDVISGKREAPINGTPIDFMNLYCNAWNGDPNSRPKITEICHKLNSIQMTPNGQNWEPYFYAFDLNEGKQIEILQKQLEIQCCIILTNQKYKEMSWIETKKYSIYKSLKWEDCGIKGDIQKIFFSMLYEGNIWKNDKDCYHVFANVSPKRFIMRSFGDQEAKGFTLITRSFKVQKKIENHISYFIMPF</sequence>
<dbReference type="InterPro" id="IPR001245">
    <property type="entry name" value="Ser-Thr/Tyr_kinase_cat_dom"/>
</dbReference>
<dbReference type="PROSITE" id="PS50011">
    <property type="entry name" value="PROTEIN_KINASE_DOM"/>
    <property type="match status" value="1"/>
</dbReference>
<dbReference type="Proteomes" id="UP000439903">
    <property type="component" value="Unassembled WGS sequence"/>
</dbReference>
<keyword evidence="1" id="KW-0067">ATP-binding</keyword>
<name>A0A8H3X4V5_GIGMA</name>
<organism evidence="3 4">
    <name type="scientific">Gigaspora margarita</name>
    <dbReference type="NCBI Taxonomy" id="4874"/>
    <lineage>
        <taxon>Eukaryota</taxon>
        <taxon>Fungi</taxon>
        <taxon>Fungi incertae sedis</taxon>
        <taxon>Mucoromycota</taxon>
        <taxon>Glomeromycotina</taxon>
        <taxon>Glomeromycetes</taxon>
        <taxon>Diversisporales</taxon>
        <taxon>Gigasporaceae</taxon>
        <taxon>Gigaspora</taxon>
    </lineage>
</organism>
<dbReference type="GO" id="GO:0005524">
    <property type="term" value="F:ATP binding"/>
    <property type="evidence" value="ECO:0007669"/>
    <property type="project" value="UniProtKB-UniRule"/>
</dbReference>
<dbReference type="OrthoDB" id="10261027at2759"/>
<protein>
    <submittedName>
        <fullName evidence="3">Kinase-like protein</fullName>
    </submittedName>
</protein>
<evidence type="ECO:0000313" key="3">
    <source>
        <dbReference type="EMBL" id="KAF0407565.1"/>
    </source>
</evidence>
<evidence type="ECO:0000256" key="1">
    <source>
        <dbReference type="PROSITE-ProRule" id="PRU10141"/>
    </source>
</evidence>
<gene>
    <name evidence="3" type="ORF">F8M41_008744</name>
</gene>
<keyword evidence="3" id="KW-0418">Kinase</keyword>
<keyword evidence="4" id="KW-1185">Reference proteome</keyword>